<dbReference type="InterPro" id="IPR006131">
    <property type="entry name" value="Asp_carbamoyltransf_Asp/Orn-bd"/>
</dbReference>
<dbReference type="GO" id="GO:0019240">
    <property type="term" value="P:citrulline biosynthetic process"/>
    <property type="evidence" value="ECO:0007669"/>
    <property type="project" value="TreeGrafter"/>
</dbReference>
<evidence type="ECO:0000256" key="4">
    <source>
        <dbReference type="ARBA" id="ARBA00048772"/>
    </source>
</evidence>
<dbReference type="InterPro" id="IPR002292">
    <property type="entry name" value="Orn/put_carbamltrans"/>
</dbReference>
<dbReference type="Proteomes" id="UP000467305">
    <property type="component" value="Unassembled WGS sequence"/>
</dbReference>
<comment type="similarity">
    <text evidence="1">Belongs to the aspartate/ornithine carbamoyltransferase superfamily. OTCase family.</text>
</comment>
<dbReference type="EC" id="2.1.3.3" evidence="2"/>
<dbReference type="OrthoDB" id="9802587at2"/>
<dbReference type="InterPro" id="IPR036901">
    <property type="entry name" value="Asp/Orn_carbamoylTrfase_sf"/>
</dbReference>
<dbReference type="GO" id="GO:0016597">
    <property type="term" value="F:amino acid binding"/>
    <property type="evidence" value="ECO:0007669"/>
    <property type="project" value="InterPro"/>
</dbReference>
<organism evidence="8 9">
    <name type="scientific">Tenacibaculum aiptasiae</name>
    <dbReference type="NCBI Taxonomy" id="426481"/>
    <lineage>
        <taxon>Bacteria</taxon>
        <taxon>Pseudomonadati</taxon>
        <taxon>Bacteroidota</taxon>
        <taxon>Flavobacteriia</taxon>
        <taxon>Flavobacteriales</taxon>
        <taxon>Flavobacteriaceae</taxon>
        <taxon>Tenacibaculum</taxon>
    </lineage>
</organism>
<reference evidence="8 9" key="1">
    <citation type="submission" date="2019-09" db="EMBL/GenBank/DDBJ databases">
        <authorList>
            <person name="Cao W.R."/>
        </authorList>
    </citation>
    <scope>NUCLEOTIDE SEQUENCE [LARGE SCALE GENOMIC DNA]</scope>
    <source>
        <strain evidence="9">a4</strain>
    </source>
</reference>
<accession>A0A7J5AMN4</accession>
<evidence type="ECO:0000256" key="5">
    <source>
        <dbReference type="RuleBase" id="RU003634"/>
    </source>
</evidence>
<dbReference type="Pfam" id="PF02729">
    <property type="entry name" value="OTCace_N"/>
    <property type="match status" value="1"/>
</dbReference>
<name>A0A7J5AMN4_9FLAO</name>
<sequence length="312" mass="35042">MSLISTNSRKHVISLKDLSPQETLEIINRGIEYSNGNVEQGYQLKNKVLGVYFKKTSTRTRTAFTTAALRLGAQVIAYGPNDLQLNTGETMGDTLQVLSRMLDGLVLRTAESPKILKAFANQKKMSIVNAMTEDEHPTQALADLTTIKQYFGELSGLEIVYLGEGNNTTTALALAIAKFSNMKINFFTPPNYNIDPMLLKYAQEEGKKRNTTIKEFHDLRKLPKNADIVYTTRWQTTGTTKPDPNWRKVFEPFTVTEELMNTYTDAIFMHDLPAHRGDEVEASVIDGVNSIVFNQAENKAHSAKAVLEWCMH</sequence>
<dbReference type="Pfam" id="PF00185">
    <property type="entry name" value="OTCace"/>
    <property type="match status" value="1"/>
</dbReference>
<dbReference type="AlphaFoldDB" id="A0A7J5AMN4"/>
<evidence type="ECO:0000313" key="8">
    <source>
        <dbReference type="EMBL" id="KAB1158710.1"/>
    </source>
</evidence>
<evidence type="ECO:0000256" key="3">
    <source>
        <dbReference type="ARBA" id="ARBA00022679"/>
    </source>
</evidence>
<dbReference type="GO" id="GO:0042450">
    <property type="term" value="P:L-arginine biosynthetic process via ornithine"/>
    <property type="evidence" value="ECO:0007669"/>
    <property type="project" value="TreeGrafter"/>
</dbReference>
<feature type="domain" description="Aspartate/ornithine carbamoyltransferase carbamoyl-P binding" evidence="7">
    <location>
        <begin position="10"/>
        <end position="149"/>
    </location>
</feature>
<evidence type="ECO:0000259" key="6">
    <source>
        <dbReference type="Pfam" id="PF00185"/>
    </source>
</evidence>
<dbReference type="PROSITE" id="PS00097">
    <property type="entry name" value="CARBAMOYLTRANSFERASE"/>
    <property type="match status" value="1"/>
</dbReference>
<evidence type="ECO:0000256" key="1">
    <source>
        <dbReference type="ARBA" id="ARBA00007805"/>
    </source>
</evidence>
<gene>
    <name evidence="8" type="ORF">F7018_08825</name>
</gene>
<keyword evidence="3 5" id="KW-0808">Transferase</keyword>
<dbReference type="GO" id="GO:0004585">
    <property type="term" value="F:ornithine carbamoyltransferase activity"/>
    <property type="evidence" value="ECO:0007669"/>
    <property type="project" value="UniProtKB-EC"/>
</dbReference>
<dbReference type="PANTHER" id="PTHR45753">
    <property type="entry name" value="ORNITHINE CARBAMOYLTRANSFERASE, MITOCHONDRIAL"/>
    <property type="match status" value="1"/>
</dbReference>
<dbReference type="PRINTS" id="PR00102">
    <property type="entry name" value="OTCASE"/>
</dbReference>
<dbReference type="FunFam" id="3.40.50.1370:FF:000008">
    <property type="entry name" value="Ornithine carbamoyltransferase"/>
    <property type="match status" value="1"/>
</dbReference>
<dbReference type="Gene3D" id="3.40.50.1370">
    <property type="entry name" value="Aspartate/ornithine carbamoyltransferase"/>
    <property type="match status" value="2"/>
</dbReference>
<feature type="domain" description="Aspartate/ornithine carbamoyltransferase Asp/Orn-binding" evidence="6">
    <location>
        <begin position="156"/>
        <end position="310"/>
    </location>
</feature>
<dbReference type="InterPro" id="IPR006130">
    <property type="entry name" value="Asp/Orn_carbamoylTrfase"/>
</dbReference>
<dbReference type="RefSeq" id="WP_150899677.1">
    <property type="nucleotide sequence ID" value="NZ_WAAU01000012.1"/>
</dbReference>
<dbReference type="InterPro" id="IPR006132">
    <property type="entry name" value="Asp/Orn_carbamoyltranf_P-bd"/>
</dbReference>
<evidence type="ECO:0000256" key="2">
    <source>
        <dbReference type="ARBA" id="ARBA00013007"/>
    </source>
</evidence>
<comment type="caution">
    <text evidence="8">The sequence shown here is derived from an EMBL/GenBank/DDBJ whole genome shotgun (WGS) entry which is preliminary data.</text>
</comment>
<comment type="catalytic activity">
    <reaction evidence="4">
        <text>carbamoyl phosphate + L-ornithine = L-citrulline + phosphate + H(+)</text>
        <dbReference type="Rhea" id="RHEA:19513"/>
        <dbReference type="ChEBI" id="CHEBI:15378"/>
        <dbReference type="ChEBI" id="CHEBI:43474"/>
        <dbReference type="ChEBI" id="CHEBI:46911"/>
        <dbReference type="ChEBI" id="CHEBI:57743"/>
        <dbReference type="ChEBI" id="CHEBI:58228"/>
        <dbReference type="EC" id="2.1.3.3"/>
    </reaction>
</comment>
<dbReference type="SUPFAM" id="SSF53671">
    <property type="entry name" value="Aspartate/ornithine carbamoyltransferase"/>
    <property type="match status" value="1"/>
</dbReference>
<evidence type="ECO:0000313" key="9">
    <source>
        <dbReference type="Proteomes" id="UP000467305"/>
    </source>
</evidence>
<evidence type="ECO:0000259" key="7">
    <source>
        <dbReference type="Pfam" id="PF02729"/>
    </source>
</evidence>
<protein>
    <recommendedName>
        <fullName evidence="2">ornithine carbamoyltransferase</fullName>
        <ecNumber evidence="2">2.1.3.3</ecNumber>
    </recommendedName>
</protein>
<dbReference type="PRINTS" id="PR00100">
    <property type="entry name" value="AOTCASE"/>
</dbReference>
<proteinExistence type="inferred from homology"/>
<dbReference type="EMBL" id="WAAU01000012">
    <property type="protein sequence ID" value="KAB1158710.1"/>
    <property type="molecule type" value="Genomic_DNA"/>
</dbReference>
<keyword evidence="9" id="KW-1185">Reference proteome</keyword>
<dbReference type="PANTHER" id="PTHR45753:SF3">
    <property type="entry name" value="ORNITHINE TRANSCARBAMYLASE, MITOCHONDRIAL"/>
    <property type="match status" value="1"/>
</dbReference>